<sequence>MCLKAYGFECIICGMVWAVSFHGEFADEFGEFADGVKIELAAIIGLLEEFGPALSRPHADTLNGSKHANMKELRFKADNGVWRVAYAFDPERKAILLVGGDKSGSNEKRFYKKLLTIADRRFDQHLDELKGGSP</sequence>
<proteinExistence type="predicted"/>
<reference evidence="1" key="1">
    <citation type="journal article" date="2015" name="Nature">
        <title>Complex archaea that bridge the gap between prokaryotes and eukaryotes.</title>
        <authorList>
            <person name="Spang A."/>
            <person name="Saw J.H."/>
            <person name="Jorgensen S.L."/>
            <person name="Zaremba-Niedzwiedzka K."/>
            <person name="Martijn J."/>
            <person name="Lind A.E."/>
            <person name="van Eijk R."/>
            <person name="Schleper C."/>
            <person name="Guy L."/>
            <person name="Ettema T.J."/>
        </authorList>
    </citation>
    <scope>NUCLEOTIDE SEQUENCE</scope>
</reference>
<protein>
    <recommendedName>
        <fullName evidence="2">Addiction module toxin RelE</fullName>
    </recommendedName>
</protein>
<name>A0A0F9V5C5_9ZZZZ</name>
<evidence type="ECO:0008006" key="2">
    <source>
        <dbReference type="Google" id="ProtNLM"/>
    </source>
</evidence>
<dbReference type="InterPro" id="IPR009241">
    <property type="entry name" value="HigB-like"/>
</dbReference>
<dbReference type="Pfam" id="PF05973">
    <property type="entry name" value="Gp49"/>
    <property type="match status" value="1"/>
</dbReference>
<dbReference type="AlphaFoldDB" id="A0A0F9V5C5"/>
<evidence type="ECO:0000313" key="1">
    <source>
        <dbReference type="EMBL" id="KKN61088.1"/>
    </source>
</evidence>
<comment type="caution">
    <text evidence="1">The sequence shown here is derived from an EMBL/GenBank/DDBJ whole genome shotgun (WGS) entry which is preliminary data.</text>
</comment>
<dbReference type="EMBL" id="LAZR01000672">
    <property type="protein sequence ID" value="KKN61088.1"/>
    <property type="molecule type" value="Genomic_DNA"/>
</dbReference>
<accession>A0A0F9V5C5</accession>
<organism evidence="1">
    <name type="scientific">marine sediment metagenome</name>
    <dbReference type="NCBI Taxonomy" id="412755"/>
    <lineage>
        <taxon>unclassified sequences</taxon>
        <taxon>metagenomes</taxon>
        <taxon>ecological metagenomes</taxon>
    </lineage>
</organism>
<gene>
    <name evidence="1" type="ORF">LCGC14_0525460</name>
</gene>